<evidence type="ECO:0000313" key="2">
    <source>
        <dbReference type="EMBL" id="MBA2860955.1"/>
    </source>
</evidence>
<dbReference type="EMBL" id="JACDUK010000002">
    <property type="protein sequence ID" value="MBA2852994.1"/>
    <property type="molecule type" value="Genomic_DNA"/>
</dbReference>
<dbReference type="RefSeq" id="WP_181504140.1">
    <property type="nucleotide sequence ID" value="NZ_JACDUK010000002.1"/>
</dbReference>
<evidence type="ECO:0000313" key="3">
    <source>
        <dbReference type="Proteomes" id="UP000522365"/>
    </source>
</evidence>
<dbReference type="Proteomes" id="UP000568063">
    <property type="component" value="Unassembled WGS sequence"/>
</dbReference>
<proteinExistence type="predicted"/>
<accession>A0A7J9PCH9</accession>
<comment type="caution">
    <text evidence="2">The sequence shown here is derived from an EMBL/GenBank/DDBJ whole genome shotgun (WGS) entry which is preliminary data.</text>
</comment>
<reference evidence="3 4" key="1">
    <citation type="submission" date="2020-07" db="EMBL/GenBank/DDBJ databases">
        <title>Genomic Encyclopedia of Type Strains, Phase IV (KMG-V): Genome sequencing to study the core and pangenomes of soil and plant-associated prokaryotes.</title>
        <authorList>
            <person name="Whitman W."/>
        </authorList>
    </citation>
    <scope>NUCLEOTIDE SEQUENCE [LARGE SCALE GENOMIC DNA]</scope>
    <source>
        <strain evidence="2 4">C9</strain>
        <strain evidence="1 3">S1</strain>
    </source>
</reference>
<dbReference type="EMBL" id="JACDUM010000004">
    <property type="protein sequence ID" value="MBA2860955.1"/>
    <property type="molecule type" value="Genomic_DNA"/>
</dbReference>
<name>A0A7J9PCH9_METMI</name>
<sequence length="94" mass="10927">MIGSKYKGLEIRPTKQWEEIFGDLPEYIQKNIFDKCEDIILDDLNPFNCFCGTGIPLVEMELNGEISGDNVKLSFEVEDEDFKQMVHDSEIYEE</sequence>
<organism evidence="2 4">
    <name type="scientific">Methanococcus maripaludis</name>
    <name type="common">Methanococcus deltae</name>
    <dbReference type="NCBI Taxonomy" id="39152"/>
    <lineage>
        <taxon>Archaea</taxon>
        <taxon>Methanobacteriati</taxon>
        <taxon>Methanobacteriota</taxon>
        <taxon>Methanomada group</taxon>
        <taxon>Methanococci</taxon>
        <taxon>Methanococcales</taxon>
        <taxon>Methanococcaceae</taxon>
        <taxon>Methanococcus</taxon>
    </lineage>
</organism>
<dbReference type="Proteomes" id="UP000522365">
    <property type="component" value="Unassembled WGS sequence"/>
</dbReference>
<protein>
    <submittedName>
        <fullName evidence="2">Uncharacterized protein</fullName>
    </submittedName>
</protein>
<evidence type="ECO:0000313" key="1">
    <source>
        <dbReference type="EMBL" id="MBA2852994.1"/>
    </source>
</evidence>
<evidence type="ECO:0000313" key="4">
    <source>
        <dbReference type="Proteomes" id="UP000568063"/>
    </source>
</evidence>
<gene>
    <name evidence="1" type="ORF">HNP89_000951</name>
    <name evidence="2" type="ORF">HNP91_001787</name>
</gene>
<dbReference type="AlphaFoldDB" id="A0A7J9PCH9"/>